<organism evidence="1 2">
    <name type="scientific">Hyalangium minutum</name>
    <dbReference type="NCBI Taxonomy" id="394096"/>
    <lineage>
        <taxon>Bacteria</taxon>
        <taxon>Pseudomonadati</taxon>
        <taxon>Myxococcota</taxon>
        <taxon>Myxococcia</taxon>
        <taxon>Myxococcales</taxon>
        <taxon>Cystobacterineae</taxon>
        <taxon>Archangiaceae</taxon>
        <taxon>Hyalangium</taxon>
    </lineage>
</organism>
<dbReference type="EMBL" id="JMCB01000004">
    <property type="protein sequence ID" value="KFE69543.1"/>
    <property type="molecule type" value="Genomic_DNA"/>
</dbReference>
<proteinExistence type="predicted"/>
<dbReference type="Gene3D" id="3.30.300.20">
    <property type="match status" value="1"/>
</dbReference>
<evidence type="ECO:0000313" key="2">
    <source>
        <dbReference type="Proteomes" id="UP000028725"/>
    </source>
</evidence>
<accession>A0A085WPD0</accession>
<comment type="caution">
    <text evidence="1">The sequence shown here is derived from an EMBL/GenBank/DDBJ whole genome shotgun (WGS) entry which is preliminary data.</text>
</comment>
<keyword evidence="2" id="KW-1185">Reference proteome</keyword>
<dbReference type="AlphaFoldDB" id="A0A085WPD0"/>
<evidence type="ECO:0000313" key="1">
    <source>
        <dbReference type="EMBL" id="KFE69543.1"/>
    </source>
</evidence>
<sequence>MTSIAVTEFETRLQWQGSQWVLLTSEHAPALPLAARTGGHPHEDRWCPETLLVGALEGRILQMFLQQARAESLDIVFYQSTAMGRRVEGPGGLPHFTDFIIRPHVAVRSEQDAERVRTLFEELPGRCFPSSMMHLAPRIEPVVEVWEDGPRVPSPL</sequence>
<gene>
    <name evidence="1" type="ORF">DB31_6518</name>
</gene>
<dbReference type="Proteomes" id="UP000028725">
    <property type="component" value="Unassembled WGS sequence"/>
</dbReference>
<reference evidence="1 2" key="1">
    <citation type="submission" date="2014-04" db="EMBL/GenBank/DDBJ databases">
        <title>Genome assembly of Hyalangium minutum DSM 14724.</title>
        <authorList>
            <person name="Sharma G."/>
            <person name="Subramanian S."/>
        </authorList>
    </citation>
    <scope>NUCLEOTIDE SEQUENCE [LARGE SCALE GENOMIC DNA]</scope>
    <source>
        <strain evidence="1 2">DSM 14724</strain>
    </source>
</reference>
<dbReference type="SUPFAM" id="SSF82784">
    <property type="entry name" value="OsmC-like"/>
    <property type="match status" value="1"/>
</dbReference>
<dbReference type="RefSeq" id="WP_044186833.1">
    <property type="nucleotide sequence ID" value="NZ_JMCB01000004.1"/>
</dbReference>
<dbReference type="InterPro" id="IPR015946">
    <property type="entry name" value="KH_dom-like_a/b"/>
</dbReference>
<protein>
    <submittedName>
        <fullName evidence="1">Uncharacterized protein</fullName>
    </submittedName>
</protein>
<name>A0A085WPD0_9BACT</name>
<dbReference type="STRING" id="394096.DB31_6518"/>
<dbReference type="OrthoDB" id="5507612at2"/>
<dbReference type="InterPro" id="IPR036102">
    <property type="entry name" value="OsmC/Ohrsf"/>
</dbReference>